<sequence length="325" mass="35113">MPESSPRDPYPRRPPYRAAGGGQRPRSAARPAPRPRADAGEQLGFGGMPEKLFVCTPSKLGAYTDCPRRYRFTYVDRPRPAKGPPWAHTSLGASVHLALRAWYDVPPGRRAPEAMAALLKAGWVTEGYRDAAQERAAYRMALGWLEGYAAGLDPAQDPVGVERTVATTTATLSVQGRADRIDERAGPDGPELVVVDYKTGRTGLDADDARGSTALALYAVAARRTLRRPCTRVELHHLPTGTVAAHTHTDESLARHVRRAEETAADIVAAERAVGGGTDPDEAFPATPGTLCRWCDYRRHCPAGAATPGGEPWEAVERVLREQPA</sequence>
<keyword evidence="2" id="KW-0547">Nucleotide-binding</keyword>
<dbReference type="Proteomes" id="UP000662200">
    <property type="component" value="Unassembled WGS sequence"/>
</dbReference>
<dbReference type="EMBL" id="BMQC01000007">
    <property type="protein sequence ID" value="GGK30463.1"/>
    <property type="molecule type" value="Genomic_DNA"/>
</dbReference>
<gene>
    <name evidence="6" type="ORF">GCM10010124_24050</name>
</gene>
<dbReference type="GO" id="GO:0004386">
    <property type="term" value="F:helicase activity"/>
    <property type="evidence" value="ECO:0007669"/>
    <property type="project" value="UniProtKB-KW"/>
</dbReference>
<organism evidence="6 7">
    <name type="scientific">Pilimelia terevasa</name>
    <dbReference type="NCBI Taxonomy" id="53372"/>
    <lineage>
        <taxon>Bacteria</taxon>
        <taxon>Bacillati</taxon>
        <taxon>Actinomycetota</taxon>
        <taxon>Actinomycetes</taxon>
        <taxon>Micromonosporales</taxon>
        <taxon>Micromonosporaceae</taxon>
        <taxon>Pilimelia</taxon>
    </lineage>
</organism>
<accession>A0A8J3BLM5</accession>
<comment type="caution">
    <text evidence="6">The sequence shown here is derived from an EMBL/GenBank/DDBJ whole genome shotgun (WGS) entry which is preliminary data.</text>
</comment>
<dbReference type="Pfam" id="PF12705">
    <property type="entry name" value="PDDEXK_1"/>
    <property type="match status" value="1"/>
</dbReference>
<feature type="region of interest" description="Disordered" evidence="4">
    <location>
        <begin position="1"/>
        <end position="44"/>
    </location>
</feature>
<feature type="domain" description="PD-(D/E)XK endonuclease-like" evidence="5">
    <location>
        <begin position="56"/>
        <end position="302"/>
    </location>
</feature>
<evidence type="ECO:0000256" key="4">
    <source>
        <dbReference type="SAM" id="MobiDB-lite"/>
    </source>
</evidence>
<protein>
    <recommendedName>
        <fullName evidence="5">PD-(D/E)XK endonuclease-like domain-containing protein</fullName>
    </recommendedName>
</protein>
<dbReference type="InterPro" id="IPR038726">
    <property type="entry name" value="PDDEXK_AddAB-type"/>
</dbReference>
<keyword evidence="2" id="KW-0067">ATP-binding</keyword>
<keyword evidence="3" id="KW-0234">DNA repair</keyword>
<keyword evidence="7" id="KW-1185">Reference proteome</keyword>
<keyword evidence="2" id="KW-0347">Helicase</keyword>
<dbReference type="GO" id="GO:0006281">
    <property type="term" value="P:DNA repair"/>
    <property type="evidence" value="ECO:0007669"/>
    <property type="project" value="UniProtKB-KW"/>
</dbReference>
<dbReference type="InterPro" id="IPR011604">
    <property type="entry name" value="PDDEXK-like_dom_sf"/>
</dbReference>
<feature type="compositionally biased region" description="Basic and acidic residues" evidence="4">
    <location>
        <begin position="1"/>
        <end position="11"/>
    </location>
</feature>
<dbReference type="Gene3D" id="3.90.320.10">
    <property type="match status" value="1"/>
</dbReference>
<name>A0A8J3BLM5_9ACTN</name>
<evidence type="ECO:0000256" key="2">
    <source>
        <dbReference type="ARBA" id="ARBA00022806"/>
    </source>
</evidence>
<reference evidence="6" key="1">
    <citation type="journal article" date="2014" name="Int. J. Syst. Evol. Microbiol.">
        <title>Complete genome sequence of Corynebacterium casei LMG S-19264T (=DSM 44701T), isolated from a smear-ripened cheese.</title>
        <authorList>
            <consortium name="US DOE Joint Genome Institute (JGI-PGF)"/>
            <person name="Walter F."/>
            <person name="Albersmeier A."/>
            <person name="Kalinowski J."/>
            <person name="Ruckert C."/>
        </authorList>
    </citation>
    <scope>NUCLEOTIDE SEQUENCE</scope>
    <source>
        <strain evidence="6">JCM 3091</strain>
    </source>
</reference>
<evidence type="ECO:0000259" key="5">
    <source>
        <dbReference type="Pfam" id="PF12705"/>
    </source>
</evidence>
<evidence type="ECO:0000313" key="6">
    <source>
        <dbReference type="EMBL" id="GGK30463.1"/>
    </source>
</evidence>
<dbReference type="AlphaFoldDB" id="A0A8J3BLM5"/>
<evidence type="ECO:0000256" key="1">
    <source>
        <dbReference type="ARBA" id="ARBA00022763"/>
    </source>
</evidence>
<evidence type="ECO:0000256" key="3">
    <source>
        <dbReference type="ARBA" id="ARBA00023204"/>
    </source>
</evidence>
<proteinExistence type="predicted"/>
<keyword evidence="1" id="KW-0227">DNA damage</keyword>
<keyword evidence="2" id="KW-0378">Hydrolase</keyword>
<evidence type="ECO:0000313" key="7">
    <source>
        <dbReference type="Proteomes" id="UP000662200"/>
    </source>
</evidence>
<reference evidence="6" key="2">
    <citation type="submission" date="2020-09" db="EMBL/GenBank/DDBJ databases">
        <authorList>
            <person name="Sun Q."/>
            <person name="Ohkuma M."/>
        </authorList>
    </citation>
    <scope>NUCLEOTIDE SEQUENCE</scope>
    <source>
        <strain evidence="6">JCM 3091</strain>
    </source>
</reference>